<dbReference type="Proteomes" id="UP000625283">
    <property type="component" value="Unassembled WGS sequence"/>
</dbReference>
<gene>
    <name evidence="3" type="ORF">JKG61_02735</name>
</gene>
<evidence type="ECO:0000313" key="4">
    <source>
        <dbReference type="Proteomes" id="UP000625283"/>
    </source>
</evidence>
<dbReference type="PANTHER" id="PTHR30273:SF2">
    <property type="entry name" value="PROTEIN FECR"/>
    <property type="match status" value="1"/>
</dbReference>
<organism evidence="3 4">
    <name type="scientific">Sphingobacterium faecale</name>
    <dbReference type="NCBI Taxonomy" id="2803775"/>
    <lineage>
        <taxon>Bacteria</taxon>
        <taxon>Pseudomonadati</taxon>
        <taxon>Bacteroidota</taxon>
        <taxon>Sphingobacteriia</taxon>
        <taxon>Sphingobacteriales</taxon>
        <taxon>Sphingobacteriaceae</taxon>
        <taxon>Sphingobacterium</taxon>
    </lineage>
</organism>
<evidence type="ECO:0000259" key="2">
    <source>
        <dbReference type="Pfam" id="PF04773"/>
    </source>
</evidence>
<dbReference type="Pfam" id="PF04773">
    <property type="entry name" value="FecR"/>
    <property type="match status" value="1"/>
</dbReference>
<accession>A0ABS1QZ09</accession>
<dbReference type="InterPro" id="IPR012373">
    <property type="entry name" value="Ferrdict_sens_TM"/>
</dbReference>
<dbReference type="PIRSF" id="PIRSF018266">
    <property type="entry name" value="FecR"/>
    <property type="match status" value="1"/>
</dbReference>
<dbReference type="Gene3D" id="2.60.120.1440">
    <property type="match status" value="1"/>
</dbReference>
<protein>
    <submittedName>
        <fullName evidence="3">FecR domain-containing protein</fullName>
    </submittedName>
</protein>
<reference evidence="3 4" key="1">
    <citation type="submission" date="2021-01" db="EMBL/GenBank/DDBJ databases">
        <title>C459-1 draft genome sequence.</title>
        <authorList>
            <person name="Zhang X.-F."/>
        </authorList>
    </citation>
    <scope>NUCLEOTIDE SEQUENCE [LARGE SCALE GENOMIC DNA]</scope>
    <source>
        <strain evidence="4">C459-1</strain>
    </source>
</reference>
<keyword evidence="4" id="KW-1185">Reference proteome</keyword>
<dbReference type="EMBL" id="JAERTY010000001">
    <property type="protein sequence ID" value="MBL1407663.1"/>
    <property type="molecule type" value="Genomic_DNA"/>
</dbReference>
<dbReference type="InterPro" id="IPR006860">
    <property type="entry name" value="FecR"/>
</dbReference>
<feature type="transmembrane region" description="Helical" evidence="1">
    <location>
        <begin position="91"/>
        <end position="111"/>
    </location>
</feature>
<feature type="domain" description="FecR protein" evidence="2">
    <location>
        <begin position="138"/>
        <end position="223"/>
    </location>
</feature>
<keyword evidence="1" id="KW-1133">Transmembrane helix</keyword>
<comment type="caution">
    <text evidence="3">The sequence shown here is derived from an EMBL/GenBank/DDBJ whole genome shotgun (WGS) entry which is preliminary data.</text>
</comment>
<proteinExistence type="predicted"/>
<evidence type="ECO:0000313" key="3">
    <source>
        <dbReference type="EMBL" id="MBL1407663.1"/>
    </source>
</evidence>
<keyword evidence="1" id="KW-0472">Membrane</keyword>
<dbReference type="Gene3D" id="3.55.50.30">
    <property type="match status" value="1"/>
</dbReference>
<evidence type="ECO:0000256" key="1">
    <source>
        <dbReference type="SAM" id="Phobius"/>
    </source>
</evidence>
<dbReference type="RefSeq" id="WP_202101451.1">
    <property type="nucleotide sequence ID" value="NZ_JAERTY010000001.1"/>
</dbReference>
<dbReference type="PANTHER" id="PTHR30273">
    <property type="entry name" value="PERIPLASMIC SIGNAL SENSOR AND SIGMA FACTOR ACTIVATOR FECR-RELATED"/>
    <property type="match status" value="1"/>
</dbReference>
<keyword evidence="1" id="KW-0812">Transmembrane</keyword>
<sequence length="335" mass="38386">MKTDPDKALLKRYFLGHCDSEEIKYVEDFIQEGRGNALVDEVLKELLLDPQMKYENWSKQEIEANWKQFERAIGADEESVQERPKKKYRRMVIWLSGIAAACLLIFCFVGVEDGWTLLKGGDKTMSYQSEIGVPLSRYMLPDGSMMWLTAGSSVSLGTGFGDDNREVVLQNGEAYFDVKKNERLAFVVHSKHMTTRVLGTAFLVSDQSHLDEASVQVTRGRVEVESGGNIFENLTVGKVVTYNKASQKADSAHYEKMLFDPEMRSLFIDDVSFEELAFRVKQVYGYDLRSHSQKVMSGRFTLELDFDKGIKDIMENLSWVYNCNYQLQGKEVWMK</sequence>
<name>A0ABS1QZ09_9SPHI</name>